<dbReference type="InterPro" id="IPR001424">
    <property type="entry name" value="SOD_Cu_Zn_dom"/>
</dbReference>
<comment type="cofactor">
    <cofactor evidence="2">
        <name>Zn(2+)</name>
        <dbReference type="ChEBI" id="CHEBI:29105"/>
    </cofactor>
    <text evidence="2">Binds 1 zinc ion per subunit.</text>
</comment>
<accession>A0ABP9LU00</accession>
<proteinExistence type="inferred from homology"/>
<dbReference type="Proteomes" id="UP001500227">
    <property type="component" value="Unassembled WGS sequence"/>
</dbReference>
<feature type="domain" description="Superoxide dismutase copper/zinc binding" evidence="4">
    <location>
        <begin position="43"/>
        <end position="175"/>
    </location>
</feature>
<dbReference type="Gene3D" id="2.60.40.200">
    <property type="entry name" value="Superoxide dismutase, copper/zinc binding domain"/>
    <property type="match status" value="1"/>
</dbReference>
<dbReference type="CDD" id="cd00305">
    <property type="entry name" value="Cu-Zn_Superoxide_Dismutase"/>
    <property type="match status" value="1"/>
</dbReference>
<gene>
    <name evidence="5" type="ORF">GCM10023337_04280</name>
</gene>
<evidence type="ECO:0000256" key="1">
    <source>
        <dbReference type="ARBA" id="ARBA00010457"/>
    </source>
</evidence>
<feature type="chain" id="PRO_5046571493" description="Superoxide dismutase [Cu-Zn]" evidence="3">
    <location>
        <begin position="23"/>
        <end position="176"/>
    </location>
</feature>
<evidence type="ECO:0000259" key="4">
    <source>
        <dbReference type="Pfam" id="PF00080"/>
    </source>
</evidence>
<keyword evidence="6" id="KW-1185">Reference proteome</keyword>
<dbReference type="EC" id="1.15.1.1" evidence="2"/>
<evidence type="ECO:0000256" key="2">
    <source>
        <dbReference type="RuleBase" id="RU000393"/>
    </source>
</evidence>
<dbReference type="RefSeq" id="WP_345369273.1">
    <property type="nucleotide sequence ID" value="NZ_BAABKD010000002.1"/>
</dbReference>
<keyword evidence="2" id="KW-0186">Copper</keyword>
<dbReference type="NCBIfam" id="NF007628">
    <property type="entry name" value="PRK10290.1"/>
    <property type="match status" value="1"/>
</dbReference>
<comment type="cofactor">
    <cofactor evidence="2">
        <name>Cu cation</name>
        <dbReference type="ChEBI" id="CHEBI:23378"/>
    </cofactor>
    <text evidence="2">Binds 1 copper ion per subunit.</text>
</comment>
<feature type="signal peptide" evidence="3">
    <location>
        <begin position="1"/>
        <end position="22"/>
    </location>
</feature>
<dbReference type="InterPro" id="IPR018152">
    <property type="entry name" value="SOD_Cu/Zn_BS"/>
</dbReference>
<keyword evidence="3" id="KW-0732">Signal</keyword>
<dbReference type="PROSITE" id="PS00087">
    <property type="entry name" value="SOD_CU_ZN_1"/>
    <property type="match status" value="1"/>
</dbReference>
<dbReference type="SUPFAM" id="SSF49329">
    <property type="entry name" value="Cu,Zn superoxide dismutase-like"/>
    <property type="match status" value="1"/>
</dbReference>
<evidence type="ECO:0000313" key="6">
    <source>
        <dbReference type="Proteomes" id="UP001500227"/>
    </source>
</evidence>
<keyword evidence="2" id="KW-0479">Metal-binding</keyword>
<dbReference type="PROSITE" id="PS00332">
    <property type="entry name" value="SOD_CU_ZN_2"/>
    <property type="match status" value="1"/>
</dbReference>
<keyword evidence="2" id="KW-0862">Zinc</keyword>
<name>A0ABP9LU00_9BURK</name>
<dbReference type="InterPro" id="IPR036423">
    <property type="entry name" value="SOD-like_Cu/Zn_dom_sf"/>
</dbReference>
<comment type="function">
    <text evidence="2">Destroys radicals which are normally produced within the cells and which are toxic to biological systems.</text>
</comment>
<dbReference type="EMBL" id="BAABKD010000002">
    <property type="protein sequence ID" value="GAA5085508.1"/>
    <property type="molecule type" value="Genomic_DNA"/>
</dbReference>
<dbReference type="InterPro" id="IPR024134">
    <property type="entry name" value="SOD_Cu/Zn_/chaperone"/>
</dbReference>
<evidence type="ECO:0000313" key="5">
    <source>
        <dbReference type="EMBL" id="GAA5085508.1"/>
    </source>
</evidence>
<protein>
    <recommendedName>
        <fullName evidence="2">Superoxide dismutase [Cu-Zn]</fullName>
        <ecNumber evidence="2">1.15.1.1</ecNumber>
    </recommendedName>
</protein>
<dbReference type="PANTHER" id="PTHR10003">
    <property type="entry name" value="SUPEROXIDE DISMUTASE CU-ZN -RELATED"/>
    <property type="match status" value="1"/>
</dbReference>
<sequence length="176" mass="18616">MQKRIWGMAALAAITLSATAWADSLLIPMHIVDEKGVQKQIGEVAVNPSDYGMVFTPALQGLEPGLHGFHIHEAPSCEPSEQDGKMVPAGAAKGHWDPENTGQHGEPWGKGHLGDLPPLYVAENGEATQPVLAPRLKNIDDLRGHSLMVHEGGDNHSDHPKPLGGGGARVACGVIQ</sequence>
<organism evidence="5 6">
    <name type="scientific">Paenalcaligenes hermetiae</name>
    <dbReference type="NCBI Taxonomy" id="1157987"/>
    <lineage>
        <taxon>Bacteria</taxon>
        <taxon>Pseudomonadati</taxon>
        <taxon>Pseudomonadota</taxon>
        <taxon>Betaproteobacteria</taxon>
        <taxon>Burkholderiales</taxon>
        <taxon>Alcaligenaceae</taxon>
        <taxon>Paenalcaligenes</taxon>
    </lineage>
</organism>
<reference evidence="6" key="1">
    <citation type="journal article" date="2019" name="Int. J. Syst. Evol. Microbiol.">
        <title>The Global Catalogue of Microorganisms (GCM) 10K type strain sequencing project: providing services to taxonomists for standard genome sequencing and annotation.</title>
        <authorList>
            <consortium name="The Broad Institute Genomics Platform"/>
            <consortium name="The Broad Institute Genome Sequencing Center for Infectious Disease"/>
            <person name="Wu L."/>
            <person name="Ma J."/>
        </authorList>
    </citation>
    <scope>NUCLEOTIDE SEQUENCE [LARGE SCALE GENOMIC DNA]</scope>
    <source>
        <strain evidence="6">JCM 18423</strain>
    </source>
</reference>
<comment type="caution">
    <text evidence="5">The sequence shown here is derived from an EMBL/GenBank/DDBJ whole genome shotgun (WGS) entry which is preliminary data.</text>
</comment>
<keyword evidence="2" id="KW-0560">Oxidoreductase</keyword>
<evidence type="ECO:0000256" key="3">
    <source>
        <dbReference type="SAM" id="SignalP"/>
    </source>
</evidence>
<comment type="similarity">
    <text evidence="1 2">Belongs to the Cu-Zn superoxide dismutase family.</text>
</comment>
<comment type="catalytic activity">
    <reaction evidence="2">
        <text>2 superoxide + 2 H(+) = H2O2 + O2</text>
        <dbReference type="Rhea" id="RHEA:20696"/>
        <dbReference type="ChEBI" id="CHEBI:15378"/>
        <dbReference type="ChEBI" id="CHEBI:15379"/>
        <dbReference type="ChEBI" id="CHEBI:16240"/>
        <dbReference type="ChEBI" id="CHEBI:18421"/>
        <dbReference type="EC" id="1.15.1.1"/>
    </reaction>
</comment>
<dbReference type="Pfam" id="PF00080">
    <property type="entry name" value="Sod_Cu"/>
    <property type="match status" value="1"/>
</dbReference>